<accession>A0A3S3ZGF6</accession>
<gene>
    <name evidence="1" type="ORF">EGT50_16085</name>
</gene>
<keyword evidence="2" id="KW-1185">Reference proteome</keyword>
<reference evidence="1 2" key="1">
    <citation type="submission" date="2018-11" db="EMBL/GenBank/DDBJ databases">
        <title>Rhodococcus spongicola sp. nov. and Rhodococcus xishaensis sp. nov. from marine sponges.</title>
        <authorList>
            <person name="Li L."/>
            <person name="Lin H.W."/>
        </authorList>
    </citation>
    <scope>NUCLEOTIDE SEQUENCE [LARGE SCALE GENOMIC DNA]</scope>
    <source>
        <strain evidence="1 2">LHW51113</strain>
    </source>
</reference>
<organism evidence="1 2">
    <name type="scientific">Rhodococcus xishaensis</name>
    <dbReference type="NCBI Taxonomy" id="2487364"/>
    <lineage>
        <taxon>Bacteria</taxon>
        <taxon>Bacillati</taxon>
        <taxon>Actinomycetota</taxon>
        <taxon>Actinomycetes</taxon>
        <taxon>Mycobacteriales</taxon>
        <taxon>Nocardiaceae</taxon>
        <taxon>Rhodococcus</taxon>
    </lineage>
</organism>
<dbReference type="EMBL" id="RKLO01000007">
    <property type="protein sequence ID" value="RVW00159.1"/>
    <property type="molecule type" value="Genomic_DNA"/>
</dbReference>
<dbReference type="AlphaFoldDB" id="A0A3S3ZGF6"/>
<dbReference type="Proteomes" id="UP000283479">
    <property type="component" value="Unassembled WGS sequence"/>
</dbReference>
<proteinExistence type="predicted"/>
<protein>
    <submittedName>
        <fullName evidence="1">Uncharacterized protein</fullName>
    </submittedName>
</protein>
<comment type="caution">
    <text evidence="1">The sequence shown here is derived from an EMBL/GenBank/DDBJ whole genome shotgun (WGS) entry which is preliminary data.</text>
</comment>
<evidence type="ECO:0000313" key="2">
    <source>
        <dbReference type="Proteomes" id="UP000283479"/>
    </source>
</evidence>
<evidence type="ECO:0000313" key="1">
    <source>
        <dbReference type="EMBL" id="RVW00159.1"/>
    </source>
</evidence>
<name>A0A3S3ZGF6_9NOCA</name>
<sequence length="65" mass="7158">MCGGIDGKLRFFLVDDLVHELRTLELGTDAFILRQPANCQNSPGHNKGTEKCVPCFDLQVSPPSK</sequence>